<dbReference type="InterPro" id="IPR029148">
    <property type="entry name" value="FACT-SPT16_Nlobe"/>
</dbReference>
<accession>A0ABQ9YA37</accession>
<evidence type="ECO:0000256" key="6">
    <source>
        <dbReference type="ARBA" id="ARBA00023054"/>
    </source>
</evidence>
<comment type="subunit">
    <text evidence="10">Component of the FACT complex.</text>
</comment>
<dbReference type="SUPFAM" id="SSF55920">
    <property type="entry name" value="Creatinase/aminopeptidase"/>
    <property type="match status" value="1"/>
</dbReference>
<dbReference type="PANTHER" id="PTHR13980">
    <property type="entry name" value="CDC68 RELATED"/>
    <property type="match status" value="1"/>
</dbReference>
<dbReference type="SMART" id="SM01287">
    <property type="entry name" value="Rtt106"/>
    <property type="match status" value="1"/>
</dbReference>
<dbReference type="Gene3D" id="3.90.230.10">
    <property type="entry name" value="Creatinase/methionine aminopeptidase superfamily"/>
    <property type="match status" value="1"/>
</dbReference>
<feature type="compositionally biased region" description="Acidic residues" evidence="11">
    <location>
        <begin position="1020"/>
        <end position="1040"/>
    </location>
</feature>
<reference evidence="15 16" key="1">
    <citation type="journal article" date="2022" name="bioRxiv">
        <title>Genomics of Preaxostyla Flagellates Illuminates Evolutionary Transitions and the Path Towards Mitochondrial Loss.</title>
        <authorList>
            <person name="Novak L.V.F."/>
            <person name="Treitli S.C."/>
            <person name="Pyrih J."/>
            <person name="Halakuc P."/>
            <person name="Pipaliya S.V."/>
            <person name="Vacek V."/>
            <person name="Brzon O."/>
            <person name="Soukal P."/>
            <person name="Eme L."/>
            <person name="Dacks J.B."/>
            <person name="Karnkowska A."/>
            <person name="Elias M."/>
            <person name="Hampl V."/>
        </authorList>
    </citation>
    <scope>NUCLEOTIDE SEQUENCE [LARGE SCALE GENOMIC DNA]</scope>
    <source>
        <strain evidence="15">NAU3</strain>
        <tissue evidence="15">Gut</tissue>
    </source>
</reference>
<gene>
    <name evidence="15" type="ORF">BLNAU_4508</name>
</gene>
<evidence type="ECO:0000259" key="13">
    <source>
        <dbReference type="SMART" id="SM01286"/>
    </source>
</evidence>
<evidence type="ECO:0000259" key="12">
    <source>
        <dbReference type="SMART" id="SM01285"/>
    </source>
</evidence>
<dbReference type="Gene3D" id="2.30.29.210">
    <property type="entry name" value="FACT complex subunit Spt16p/Cdc68p"/>
    <property type="match status" value="1"/>
</dbReference>
<dbReference type="SMART" id="SM01286">
    <property type="entry name" value="SPT16"/>
    <property type="match status" value="1"/>
</dbReference>
<protein>
    <recommendedName>
        <fullName evidence="10">FACT complex subunit</fullName>
    </recommendedName>
</protein>
<sequence length="1061" mass="121286">MAQDSGPSFVIDINTFDRHATALFNHWNTHPEARDQTQFLTLVSNTKDSPNSLIVAIQIWLLGIEFPHTWIILSHDTLTFITTKKKKTILEQLNVLNNNPGTRPYKISLLDIELFKVKTKTVVEDRVDEICQSIFGSTISETNKLGMIEFNPPEDTFPGTVMAKLRSKYPENARVDLSPMLAQILRPKDDAEKETLKLAGSLSAFFLDNYAVPTLLNGFENSEKLQAKTLSDAIESEIRSFQQKGVVPSFLDDWKKVPQWPTLSKMDNDYIEESYHPMVLSRDEKMTVFESSPATRVDLGTIRFEIGVKYKGYCSSVGRTLMINPTSSQEQLYRLLHKLSQTLPQMLTLPEDTLMKSPELIAVEVREKLVELLIQNNIASSETDDAPTKLAKAGEWIEKHFEAEIGFATGLMLHDDFWSINTKKPNEQPLLPNTALICRLCFNDLYADEAKMERPYHFIISDTYLIDQDGKVDTLTSSAQSRFGKVRWQLNDELPEDEDDAEERLKPVVVQSIRWEDVRIPISYEKISEISGPTMETLKQDRDTPHITIDQARKTVFFPINKAPVPFHISTIKSVSIAEERNGAYLRVNFHYPTQTNFAAAVTAVQQGGGNVGKVPLPAPGTLKFPNAIFIQELNYRCENRKILNNMARNLKELIKVQREKEKTDRDIASLGSQEKLLLSTLTDRVPHLRGVQSRPSLKKNQTGTLEIHLNGLRFITPKKEEIHIIFKNVRQAFLQIAHNELIALMHFHLFQPIMIGKTKTRDVQFYSEVVESARHVDSRSGRGFEGDDQEEERRELEHKRRVNKDFIKFSQLMVKHTSTLSTDGSQQINFDTPYRHLGFMAAPNTDMLQIMPTQNALVELTGYPATVVMLEDIAMAYFERVDFSLKTCDMYILPKDFMGKDPHKFKSIDRRKIDQIQTWLTQVNIPYTEGARTVDWGNVMKMIRADPEDFAQNGGWGVLLEEGEEEEEVMEIEYDEKGRPKGNFDFDYDPDDEGKYDGDEEESGDEDLESAAASSEFSSDFDSDADESDIDSPMEEDEGKDWSDLEEEARRQDMERFGHH</sequence>
<dbReference type="SMART" id="SM01285">
    <property type="entry name" value="FACT-Spt16_Nlob"/>
    <property type="match status" value="1"/>
</dbReference>
<feature type="compositionally biased region" description="Acidic residues" evidence="11">
    <location>
        <begin position="962"/>
        <end position="975"/>
    </location>
</feature>
<evidence type="ECO:0000313" key="15">
    <source>
        <dbReference type="EMBL" id="KAK2960610.1"/>
    </source>
</evidence>
<keyword evidence="4 10" id="KW-0227">DNA damage</keyword>
<dbReference type="InterPro" id="IPR036005">
    <property type="entry name" value="Creatinase/aminopeptidase-like"/>
</dbReference>
<keyword evidence="8 10" id="KW-0234">DNA repair</keyword>
<dbReference type="Proteomes" id="UP001281761">
    <property type="component" value="Unassembled WGS sequence"/>
</dbReference>
<evidence type="ECO:0000256" key="8">
    <source>
        <dbReference type="ARBA" id="ARBA00023204"/>
    </source>
</evidence>
<dbReference type="InterPro" id="IPR056595">
    <property type="entry name" value="Fact-SPT16_PH"/>
</dbReference>
<comment type="subcellular location">
    <subcellularLocation>
        <location evidence="10">Nucleus</location>
    </subcellularLocation>
    <subcellularLocation>
        <location evidence="10">Chromosome</location>
    </subcellularLocation>
</comment>
<keyword evidence="3 10" id="KW-0235">DNA replication</keyword>
<proteinExistence type="inferred from homology"/>
<feature type="region of interest" description="Disordered" evidence="11">
    <location>
        <begin position="962"/>
        <end position="1061"/>
    </location>
</feature>
<dbReference type="Pfam" id="PF00557">
    <property type="entry name" value="Peptidase_M24"/>
    <property type="match status" value="1"/>
</dbReference>
<keyword evidence="9 10" id="KW-0539">Nucleus</keyword>
<name>A0ABQ9YA37_9EUKA</name>
<keyword evidence="2 10" id="KW-0158">Chromosome</keyword>
<dbReference type="InterPro" id="IPR000994">
    <property type="entry name" value="Pept_M24"/>
</dbReference>
<keyword evidence="16" id="KW-1185">Reference proteome</keyword>
<feature type="compositionally biased region" description="Basic and acidic residues" evidence="11">
    <location>
        <begin position="976"/>
        <end position="985"/>
    </location>
</feature>
<dbReference type="InterPro" id="IPR013953">
    <property type="entry name" value="FACT_SPT16_M"/>
</dbReference>
<comment type="similarity">
    <text evidence="1 10">Belongs to the peptidase M24 family. SPT16 subfamily.</text>
</comment>
<dbReference type="Pfam" id="PF14826">
    <property type="entry name" value="FACT-Spt16_Nlob"/>
    <property type="match status" value="1"/>
</dbReference>
<dbReference type="Gene3D" id="2.30.29.30">
    <property type="entry name" value="Pleckstrin-homology domain (PH domain)/Phosphotyrosine-binding domain (PTB)"/>
    <property type="match status" value="1"/>
</dbReference>
<evidence type="ECO:0000259" key="14">
    <source>
        <dbReference type="SMART" id="SM01287"/>
    </source>
</evidence>
<dbReference type="PANTHER" id="PTHR13980:SF15">
    <property type="entry name" value="FACT COMPLEX SUBUNIT SPT16"/>
    <property type="match status" value="1"/>
</dbReference>
<dbReference type="InterPro" id="IPR013719">
    <property type="entry name" value="RTT106/SPT16-like_middle_dom"/>
</dbReference>
<organism evidence="15 16">
    <name type="scientific">Blattamonas nauphoetae</name>
    <dbReference type="NCBI Taxonomy" id="2049346"/>
    <lineage>
        <taxon>Eukaryota</taxon>
        <taxon>Metamonada</taxon>
        <taxon>Preaxostyla</taxon>
        <taxon>Oxymonadida</taxon>
        <taxon>Blattamonas</taxon>
    </lineage>
</organism>
<comment type="function">
    <text evidence="10">Component of the FACT complex, a general chromatin factor that acts to reorganize nucleosomes. The FACT complex is involved in multiple processes that require DNA as a template such as mRNA elongation, DNA replication and DNA repair. During transcription elongation the FACT complex acts as a histone chaperone that both destabilizes and restores nucleosomal structure. It facilitates the passage of RNA polymerase II and transcription by promoting the dissociation of one histone H2A-H2B dimer from the nucleosome, then subsequently promotes the reestablishment of the nucleosome following the passage of RNA polymerase II.</text>
</comment>
<feature type="compositionally biased region" description="Acidic residues" evidence="11">
    <location>
        <begin position="987"/>
        <end position="1010"/>
    </location>
</feature>
<evidence type="ECO:0000256" key="7">
    <source>
        <dbReference type="ARBA" id="ARBA00023163"/>
    </source>
</evidence>
<keyword evidence="7 10" id="KW-0804">Transcription</keyword>
<evidence type="ECO:0000256" key="1">
    <source>
        <dbReference type="ARBA" id="ARBA00010779"/>
    </source>
</evidence>
<keyword evidence="6" id="KW-0175">Coiled coil</keyword>
<evidence type="ECO:0000256" key="10">
    <source>
        <dbReference type="RuleBase" id="RU367052"/>
    </source>
</evidence>
<evidence type="ECO:0000256" key="11">
    <source>
        <dbReference type="SAM" id="MobiDB-lite"/>
    </source>
</evidence>
<evidence type="ECO:0000256" key="9">
    <source>
        <dbReference type="ARBA" id="ARBA00023242"/>
    </source>
</evidence>
<dbReference type="InterPro" id="IPR011993">
    <property type="entry name" value="PH-like_dom_sf"/>
</dbReference>
<dbReference type="Pfam" id="PF24824">
    <property type="entry name" value="PH_SPT16"/>
    <property type="match status" value="1"/>
</dbReference>
<feature type="compositionally biased region" description="Basic and acidic residues" evidence="11">
    <location>
        <begin position="1041"/>
        <end position="1061"/>
    </location>
</feature>
<feature type="domain" description="Histone chaperone RTT106/FACT complex subunit SPT16-like middle" evidence="14">
    <location>
        <begin position="840"/>
        <end position="931"/>
    </location>
</feature>
<dbReference type="Gene3D" id="3.40.350.10">
    <property type="entry name" value="Creatinase/prolidase N-terminal domain"/>
    <property type="match status" value="1"/>
</dbReference>
<dbReference type="Pfam" id="PF08644">
    <property type="entry name" value="SPT16"/>
    <property type="match status" value="1"/>
</dbReference>
<evidence type="ECO:0000256" key="2">
    <source>
        <dbReference type="ARBA" id="ARBA00022454"/>
    </source>
</evidence>
<keyword evidence="5 10" id="KW-0805">Transcription regulation</keyword>
<dbReference type="Pfam" id="PF08512">
    <property type="entry name" value="Rttp106-like_middle"/>
    <property type="match status" value="1"/>
</dbReference>
<dbReference type="InterPro" id="IPR040258">
    <property type="entry name" value="Spt16"/>
</dbReference>
<feature type="domain" description="FACT complex subunit SPT16 middle" evidence="13">
    <location>
        <begin position="547"/>
        <end position="715"/>
    </location>
</feature>
<feature type="region of interest" description="Disordered" evidence="11">
    <location>
        <begin position="778"/>
        <end position="798"/>
    </location>
</feature>
<dbReference type="EMBL" id="JARBJD010000022">
    <property type="protein sequence ID" value="KAK2960610.1"/>
    <property type="molecule type" value="Genomic_DNA"/>
</dbReference>
<feature type="domain" description="FACT complex subunit SPT16 N-terminal lobe" evidence="12">
    <location>
        <begin position="11"/>
        <end position="181"/>
    </location>
</feature>
<evidence type="ECO:0000256" key="5">
    <source>
        <dbReference type="ARBA" id="ARBA00023015"/>
    </source>
</evidence>
<evidence type="ECO:0000313" key="16">
    <source>
        <dbReference type="Proteomes" id="UP001281761"/>
    </source>
</evidence>
<dbReference type="Gene3D" id="2.30.29.150">
    <property type="match status" value="1"/>
</dbReference>
<dbReference type="InterPro" id="IPR029149">
    <property type="entry name" value="Creatin/AminoP/Spt16_N"/>
</dbReference>
<evidence type="ECO:0000256" key="4">
    <source>
        <dbReference type="ARBA" id="ARBA00022763"/>
    </source>
</evidence>
<evidence type="ECO:0000256" key="3">
    <source>
        <dbReference type="ARBA" id="ARBA00022705"/>
    </source>
</evidence>
<comment type="caution">
    <text evidence="15">The sequence shown here is derived from an EMBL/GenBank/DDBJ whole genome shotgun (WGS) entry which is preliminary data.</text>
</comment>